<sequence length="55" mass="5986">MRIANPGPDNFGHPLLYWLVQSSGCNPVGINQWKLTVGGFQNGVVANNVLSDIFE</sequence>
<dbReference type="EMBL" id="VSSQ01024133">
    <property type="protein sequence ID" value="MPM71469.1"/>
    <property type="molecule type" value="Genomic_DNA"/>
</dbReference>
<evidence type="ECO:0000313" key="1">
    <source>
        <dbReference type="EMBL" id="MPM71469.1"/>
    </source>
</evidence>
<comment type="caution">
    <text evidence="1">The sequence shown here is derived from an EMBL/GenBank/DDBJ whole genome shotgun (WGS) entry which is preliminary data.</text>
</comment>
<organism evidence="1">
    <name type="scientific">bioreactor metagenome</name>
    <dbReference type="NCBI Taxonomy" id="1076179"/>
    <lineage>
        <taxon>unclassified sequences</taxon>
        <taxon>metagenomes</taxon>
        <taxon>ecological metagenomes</taxon>
    </lineage>
</organism>
<dbReference type="AlphaFoldDB" id="A0A645C1F9"/>
<protein>
    <submittedName>
        <fullName evidence="1">Uncharacterized protein</fullName>
    </submittedName>
</protein>
<name>A0A645C1F9_9ZZZZ</name>
<gene>
    <name evidence="1" type="ORF">SDC9_118434</name>
</gene>
<proteinExistence type="predicted"/>
<accession>A0A645C1F9</accession>
<reference evidence="1" key="1">
    <citation type="submission" date="2019-08" db="EMBL/GenBank/DDBJ databases">
        <authorList>
            <person name="Kucharzyk K."/>
            <person name="Murdoch R.W."/>
            <person name="Higgins S."/>
            <person name="Loffler F."/>
        </authorList>
    </citation>
    <scope>NUCLEOTIDE SEQUENCE</scope>
</reference>